<dbReference type="EMBL" id="JASCTH010000010">
    <property type="protein sequence ID" value="MDI6100342.1"/>
    <property type="molecule type" value="Genomic_DNA"/>
</dbReference>
<evidence type="ECO:0000313" key="2">
    <source>
        <dbReference type="EMBL" id="MDI6100342.1"/>
    </source>
</evidence>
<evidence type="ECO:0000313" key="3">
    <source>
        <dbReference type="Proteomes" id="UP001241758"/>
    </source>
</evidence>
<dbReference type="RefSeq" id="WP_282761062.1">
    <property type="nucleotide sequence ID" value="NZ_JASCTH010000010.1"/>
</dbReference>
<keyword evidence="1" id="KW-0472">Membrane</keyword>
<dbReference type="Proteomes" id="UP001241758">
    <property type="component" value="Unassembled WGS sequence"/>
</dbReference>
<sequence length="658" mass="67477">MPSPPHTSFGLLGNVAAGYRLALVHRRRLLAVLLPVLTVALLGLFLLDVLLGRGRTTIVDGAPLVHAGATLTTAKAALAAVLWLIGLDAAALAATGAARGRTVRPRAAVVAALKRLPVYAIGLCSVAIGATLLLTMVTAIAEGLPGLIVALGTLTVAAVLAARLLIGLFARQGGGLGLELTSGRVTGTAGAVLLGGVVVPLVLAWAAGEPLTGDLIHPVVARVIGAILITGVVAAQAGLLAHVHLLQRAEPRTDGRDAVDLAAVDARLATLSGEPVRRPWAAPVATVLVLLAPAVVAAVNPFGALTVRSHSDLIGGAAAVAWPAGGHPVIATVSGARFCDNDVCDEHVTRDGGPSVWDGRGAAAISVDGTAVVKAAMTGGPDDGGPFIDFARCTREGCRQVWVPVRASAKEAYGWPELAVAVAPDHSVWFGLATASEEEEPGEPTFGVTLIRCPDATCAAPERHRAGTVERLPDDDFAGRRRTALAIGADGRPVLAIRTGPLTNLVTCDPVTCANPRTSSTFSGDQDTAWAALPAVTGQTVSFEPGSLRIGEQLMPLESNEIAPWSGAVTTVGSEVYATAAEATEPPGLYVRIGTSAEPAQPEHWRQVLWRCGPAGCGRQSLDSVEIAGREVLAASEDGRVLIVRDDRVLLVSAPARP</sequence>
<protein>
    <recommendedName>
        <fullName evidence="4">ABC transporter permease</fullName>
    </recommendedName>
</protein>
<feature type="transmembrane region" description="Helical" evidence="1">
    <location>
        <begin position="118"/>
        <end position="141"/>
    </location>
</feature>
<feature type="transmembrane region" description="Helical" evidence="1">
    <location>
        <begin position="29"/>
        <end position="47"/>
    </location>
</feature>
<reference evidence="2 3" key="1">
    <citation type="submission" date="2023-05" db="EMBL/GenBank/DDBJ databases">
        <title>Actinoplanes sp. NEAU-A12 genome sequencing.</title>
        <authorList>
            <person name="Wang Z.-S."/>
        </authorList>
    </citation>
    <scope>NUCLEOTIDE SEQUENCE [LARGE SCALE GENOMIC DNA]</scope>
    <source>
        <strain evidence="2 3">NEAU-A12</strain>
    </source>
</reference>
<proteinExistence type="predicted"/>
<evidence type="ECO:0000256" key="1">
    <source>
        <dbReference type="SAM" id="Phobius"/>
    </source>
</evidence>
<accession>A0ABT6WKT3</accession>
<feature type="transmembrane region" description="Helical" evidence="1">
    <location>
        <begin position="76"/>
        <end position="97"/>
    </location>
</feature>
<gene>
    <name evidence="2" type="ORF">QLQ12_17180</name>
</gene>
<feature type="transmembrane region" description="Helical" evidence="1">
    <location>
        <begin position="187"/>
        <end position="207"/>
    </location>
</feature>
<feature type="transmembrane region" description="Helical" evidence="1">
    <location>
        <begin position="219"/>
        <end position="246"/>
    </location>
</feature>
<feature type="transmembrane region" description="Helical" evidence="1">
    <location>
        <begin position="147"/>
        <end position="166"/>
    </location>
</feature>
<evidence type="ECO:0008006" key="4">
    <source>
        <dbReference type="Google" id="ProtNLM"/>
    </source>
</evidence>
<comment type="caution">
    <text evidence="2">The sequence shown here is derived from an EMBL/GenBank/DDBJ whole genome shotgun (WGS) entry which is preliminary data.</text>
</comment>
<name>A0ABT6WKT3_9ACTN</name>
<feature type="transmembrane region" description="Helical" evidence="1">
    <location>
        <begin position="280"/>
        <end position="299"/>
    </location>
</feature>
<keyword evidence="1" id="KW-0812">Transmembrane</keyword>
<keyword evidence="1" id="KW-1133">Transmembrane helix</keyword>
<organism evidence="2 3">
    <name type="scientific">Actinoplanes sandaracinus</name>
    <dbReference type="NCBI Taxonomy" id="3045177"/>
    <lineage>
        <taxon>Bacteria</taxon>
        <taxon>Bacillati</taxon>
        <taxon>Actinomycetota</taxon>
        <taxon>Actinomycetes</taxon>
        <taxon>Micromonosporales</taxon>
        <taxon>Micromonosporaceae</taxon>
        <taxon>Actinoplanes</taxon>
    </lineage>
</organism>
<keyword evidence="3" id="KW-1185">Reference proteome</keyword>